<evidence type="ECO:0000259" key="1">
    <source>
        <dbReference type="Pfam" id="PF00144"/>
    </source>
</evidence>
<comment type="caution">
    <text evidence="2">The sequence shown here is derived from an EMBL/GenBank/DDBJ whole genome shotgun (WGS) entry which is preliminary data.</text>
</comment>
<dbReference type="PANTHER" id="PTHR43319">
    <property type="entry name" value="BETA-LACTAMASE-RELATED"/>
    <property type="match status" value="1"/>
</dbReference>
<dbReference type="AlphaFoldDB" id="A0AAD5QYI3"/>
<organism evidence="2 3">
    <name type="scientific">Parelaphostrongylus tenuis</name>
    <name type="common">Meningeal worm</name>
    <dbReference type="NCBI Taxonomy" id="148309"/>
    <lineage>
        <taxon>Eukaryota</taxon>
        <taxon>Metazoa</taxon>
        <taxon>Ecdysozoa</taxon>
        <taxon>Nematoda</taxon>
        <taxon>Chromadorea</taxon>
        <taxon>Rhabditida</taxon>
        <taxon>Rhabditina</taxon>
        <taxon>Rhabditomorpha</taxon>
        <taxon>Strongyloidea</taxon>
        <taxon>Metastrongylidae</taxon>
        <taxon>Parelaphostrongylus</taxon>
    </lineage>
</organism>
<name>A0AAD5QYI3_PARTN</name>
<dbReference type="PANTHER" id="PTHR43319:SF2">
    <property type="entry name" value="BETA-LACTAMASE-RELATED DOMAIN-CONTAINING PROTEIN"/>
    <property type="match status" value="1"/>
</dbReference>
<dbReference type="EMBL" id="JAHQIW010005468">
    <property type="protein sequence ID" value="KAJ1366104.1"/>
    <property type="molecule type" value="Genomic_DNA"/>
</dbReference>
<reference evidence="2" key="1">
    <citation type="submission" date="2021-06" db="EMBL/GenBank/DDBJ databases">
        <title>Parelaphostrongylus tenuis whole genome reference sequence.</title>
        <authorList>
            <person name="Garwood T.J."/>
            <person name="Larsen P.A."/>
            <person name="Fountain-Jones N.M."/>
            <person name="Garbe J.R."/>
            <person name="Macchietto M.G."/>
            <person name="Kania S.A."/>
            <person name="Gerhold R.W."/>
            <person name="Richards J.E."/>
            <person name="Wolf T.M."/>
        </authorList>
    </citation>
    <scope>NUCLEOTIDE SEQUENCE</scope>
    <source>
        <strain evidence="2">MNPRO001-30</strain>
        <tissue evidence="2">Meninges</tissue>
    </source>
</reference>
<protein>
    <recommendedName>
        <fullName evidence="1">Beta-lactamase-related domain-containing protein</fullName>
    </recommendedName>
</protein>
<keyword evidence="3" id="KW-1185">Reference proteome</keyword>
<proteinExistence type="predicted"/>
<accession>A0AAD5QYI3</accession>
<evidence type="ECO:0000313" key="2">
    <source>
        <dbReference type="EMBL" id="KAJ1366104.1"/>
    </source>
</evidence>
<dbReference type="Proteomes" id="UP001196413">
    <property type="component" value="Unassembled WGS sequence"/>
</dbReference>
<evidence type="ECO:0000313" key="3">
    <source>
        <dbReference type="Proteomes" id="UP001196413"/>
    </source>
</evidence>
<gene>
    <name evidence="2" type="ORF">KIN20_026698</name>
</gene>
<dbReference type="InterPro" id="IPR012338">
    <property type="entry name" value="Beta-lactam/transpept-like"/>
</dbReference>
<sequence length="333" mass="37886">MGRIRRQTRGPKMEGAILADRGRLSYDDRVSKHWPGFAKNGKENITIEWVMSHMSGLPYLDATITEDMAFDHNLMRRVLEEEKPKFTPGASSRYHFLTYGWLVDQIVRHTDDKRRGIGQFLREEVTEPNGIDFHIGLNLSQEYRVARISLPGIMDMISDMWSSARVFSLFYHYVTSDKNSDLNRAMTNPSWIDVWYKCTANNPEQHAMEQAAGFGIGNARSLGTIFNLLVTGHLVGKKMLTFLENPVINETGYLTDGNLAKGHGFFYAPAHGKEGGGLIHHPGHGCQQITFDIRNQIVIAYVTNALKMGYFDCCRNYWRIHQAVYDALGDSKF</sequence>
<dbReference type="SUPFAM" id="SSF56601">
    <property type="entry name" value="beta-lactamase/transpeptidase-like"/>
    <property type="match status" value="1"/>
</dbReference>
<dbReference type="Gene3D" id="3.40.710.10">
    <property type="entry name" value="DD-peptidase/beta-lactamase superfamily"/>
    <property type="match status" value="1"/>
</dbReference>
<dbReference type="InterPro" id="IPR052907">
    <property type="entry name" value="Beta-lactamase/esterase"/>
</dbReference>
<dbReference type="InterPro" id="IPR001466">
    <property type="entry name" value="Beta-lactam-related"/>
</dbReference>
<dbReference type="Pfam" id="PF00144">
    <property type="entry name" value="Beta-lactamase"/>
    <property type="match status" value="1"/>
</dbReference>
<feature type="domain" description="Beta-lactamase-related" evidence="1">
    <location>
        <begin position="17"/>
        <end position="307"/>
    </location>
</feature>